<organism evidence="1 2">
    <name type="scientific">Cladobotryum mycophilum</name>
    <dbReference type="NCBI Taxonomy" id="491253"/>
    <lineage>
        <taxon>Eukaryota</taxon>
        <taxon>Fungi</taxon>
        <taxon>Dikarya</taxon>
        <taxon>Ascomycota</taxon>
        <taxon>Pezizomycotina</taxon>
        <taxon>Sordariomycetes</taxon>
        <taxon>Hypocreomycetidae</taxon>
        <taxon>Hypocreales</taxon>
        <taxon>Hypocreaceae</taxon>
        <taxon>Cladobotryum</taxon>
    </lineage>
</organism>
<comment type="caution">
    <text evidence="1">The sequence shown here is derived from an EMBL/GenBank/DDBJ whole genome shotgun (WGS) entry which is preliminary data.</text>
</comment>
<reference evidence="1 2" key="1">
    <citation type="submission" date="2024-01" db="EMBL/GenBank/DDBJ databases">
        <title>Complete genome of Cladobotryum mycophilum ATHUM6906.</title>
        <authorList>
            <person name="Christinaki A.C."/>
            <person name="Myridakis A.I."/>
            <person name="Kouvelis V.N."/>
        </authorList>
    </citation>
    <scope>NUCLEOTIDE SEQUENCE [LARGE SCALE GENOMIC DNA]</scope>
    <source>
        <strain evidence="1 2">ATHUM6906</strain>
    </source>
</reference>
<evidence type="ECO:0000313" key="1">
    <source>
        <dbReference type="EMBL" id="KAK5995967.1"/>
    </source>
</evidence>
<dbReference type="SUPFAM" id="SSF89372">
    <property type="entry name" value="Fucose-specific lectin"/>
    <property type="match status" value="1"/>
</dbReference>
<evidence type="ECO:0000313" key="2">
    <source>
        <dbReference type="Proteomes" id="UP001338125"/>
    </source>
</evidence>
<dbReference type="Proteomes" id="UP001338125">
    <property type="component" value="Unassembled WGS sequence"/>
</dbReference>
<name>A0ABR0SUY7_9HYPO</name>
<protein>
    <submittedName>
        <fullName evidence="1">Uncharacterized protein</fullName>
    </submittedName>
</protein>
<keyword evidence="2" id="KW-1185">Reference proteome</keyword>
<gene>
    <name evidence="1" type="ORF">PT974_04387</name>
</gene>
<dbReference type="EMBL" id="JAVFKD010000004">
    <property type="protein sequence ID" value="KAK5995967.1"/>
    <property type="molecule type" value="Genomic_DNA"/>
</dbReference>
<proteinExistence type="predicted"/>
<accession>A0ABR0SUY7</accession>
<sequence length="471" mass="51969">MALETQRNVSNAGISIMNETSPAVVVYGSKLWVFYNGSGNDGIWYTRYDGNAWEFCQSMKSYLKDLNIRKGSSPCPVVHNNKLYVFWSNATRDGIQYTVWNGQRFEGIFDIGVLAGQGVALADHTNPAVASFEGKLHVFWNGVGRDGIYFTTSNGNNDWLKQQNCSSIVGGIGILQGTSPALAVFDGAMYVFYQGSGKDGTWYFTRSGNSWSSIVSIQKRIGGNGMLVDTSPAAFALTATDRLVLLWTGAGKDGVWYSQFGDNKWYGQQSILKAIKSQGLPSKSNCAAVEFLGEPYVFWVGLETGLWYTTRKVYDLAKDELEIYTHLIRQDVAELHLKWTLEDANLHRALHNELIALANSETAITMTTPAGWESAYPNARMLLPGLTQNRLALIRILAEFTVKMTGIIATSMLGWQYVSSWSNVQQQAISKGYNVKTTITNKDGSTITTVFEAATGNQNGVNLPEKNGEEM</sequence>